<evidence type="ECO:0000256" key="6">
    <source>
        <dbReference type="ARBA" id="ARBA00022837"/>
    </source>
</evidence>
<proteinExistence type="inferred from homology"/>
<keyword evidence="6" id="KW-0106">Calcium</keyword>
<dbReference type="Proteomes" id="UP000346198">
    <property type="component" value="Unassembled WGS sequence"/>
</dbReference>
<comment type="similarity">
    <text evidence="2">Belongs to the sulfatase family.</text>
</comment>
<dbReference type="CDD" id="cd16144">
    <property type="entry name" value="ARS_like"/>
    <property type="match status" value="1"/>
</dbReference>
<dbReference type="SUPFAM" id="SSF53649">
    <property type="entry name" value="Alkaline phosphatase-like"/>
    <property type="match status" value="1"/>
</dbReference>
<feature type="domain" description="Sulfatase N-terminal" evidence="8">
    <location>
        <begin position="37"/>
        <end position="375"/>
    </location>
</feature>
<feature type="signal peptide" evidence="7">
    <location>
        <begin position="1"/>
        <end position="25"/>
    </location>
</feature>
<dbReference type="PANTHER" id="PTHR42693:SF42">
    <property type="entry name" value="ARYLSULFATASE G"/>
    <property type="match status" value="1"/>
</dbReference>
<dbReference type="Gene3D" id="3.40.720.10">
    <property type="entry name" value="Alkaline Phosphatase, subunit A"/>
    <property type="match status" value="1"/>
</dbReference>
<evidence type="ECO:0000256" key="1">
    <source>
        <dbReference type="ARBA" id="ARBA00001913"/>
    </source>
</evidence>
<dbReference type="Gene3D" id="3.30.1120.10">
    <property type="match status" value="1"/>
</dbReference>
<gene>
    <name evidence="9" type="primary">betC_1</name>
    <name evidence="9" type="ORF">SCARR_00076</name>
</gene>
<dbReference type="EMBL" id="CAAHFH010000001">
    <property type="protein sequence ID" value="VGO18026.1"/>
    <property type="molecule type" value="Genomic_DNA"/>
</dbReference>
<dbReference type="GO" id="GO:0004065">
    <property type="term" value="F:arylsulfatase activity"/>
    <property type="evidence" value="ECO:0007669"/>
    <property type="project" value="TreeGrafter"/>
</dbReference>
<evidence type="ECO:0000256" key="3">
    <source>
        <dbReference type="ARBA" id="ARBA00022723"/>
    </source>
</evidence>
<keyword evidence="4 7" id="KW-0732">Signal</keyword>
<keyword evidence="3" id="KW-0479">Metal-binding</keyword>
<dbReference type="PANTHER" id="PTHR42693">
    <property type="entry name" value="ARYLSULFATASE FAMILY MEMBER"/>
    <property type="match status" value="1"/>
</dbReference>
<comment type="cofactor">
    <cofactor evidence="1">
        <name>Ca(2+)</name>
        <dbReference type="ChEBI" id="CHEBI:29108"/>
    </cofactor>
</comment>
<dbReference type="InterPro" id="IPR050738">
    <property type="entry name" value="Sulfatase"/>
</dbReference>
<name>A0A6C2UFP3_9BACT</name>
<dbReference type="Pfam" id="PF00884">
    <property type="entry name" value="Sulfatase"/>
    <property type="match status" value="1"/>
</dbReference>
<evidence type="ECO:0000256" key="4">
    <source>
        <dbReference type="ARBA" id="ARBA00022729"/>
    </source>
</evidence>
<feature type="chain" id="PRO_5028957728" evidence="7">
    <location>
        <begin position="26"/>
        <end position="481"/>
    </location>
</feature>
<dbReference type="InterPro" id="IPR000917">
    <property type="entry name" value="Sulfatase_N"/>
</dbReference>
<organism evidence="9 10">
    <name type="scientific">Pontiella sulfatireligans</name>
    <dbReference type="NCBI Taxonomy" id="2750658"/>
    <lineage>
        <taxon>Bacteria</taxon>
        <taxon>Pseudomonadati</taxon>
        <taxon>Kiritimatiellota</taxon>
        <taxon>Kiritimatiellia</taxon>
        <taxon>Kiritimatiellales</taxon>
        <taxon>Pontiellaceae</taxon>
        <taxon>Pontiella</taxon>
    </lineage>
</organism>
<evidence type="ECO:0000256" key="7">
    <source>
        <dbReference type="SAM" id="SignalP"/>
    </source>
</evidence>
<dbReference type="PROSITE" id="PS00523">
    <property type="entry name" value="SULFATASE_1"/>
    <property type="match status" value="1"/>
</dbReference>
<keyword evidence="10" id="KW-1185">Reference proteome</keyword>
<evidence type="ECO:0000313" key="10">
    <source>
        <dbReference type="Proteomes" id="UP000346198"/>
    </source>
</evidence>
<keyword evidence="5" id="KW-0378">Hydrolase</keyword>
<dbReference type="RefSeq" id="WP_168432856.1">
    <property type="nucleotide sequence ID" value="NZ_CAAHFH010000001.1"/>
</dbReference>
<dbReference type="InterPro" id="IPR024607">
    <property type="entry name" value="Sulfatase_CS"/>
</dbReference>
<sequence>MFKNVMNRISAIALQAGLLAFSAVAAAEPAQQDSGRPNVVFFLVDDLGMMDLACYGSDFHETPNIDRLAKEGVQFANAYASHAVCGPSRSAIMTGRFPARLGCTSVGGSVAGNVIWPKVFKDAGYTTYFTGKWHMGSAESVQSNGFDYNVAGHSKGQPGDYYFPYKGVPSVFDVPGLEDGKDGDFLTDVLTDKALHFLDQHGDESFLLYFSYYNVHKPAGELGAKGNRRAQGKKEHVDYFKQKLATLPDPEQKFAEETHGNQTVWMATNQRNAEFAAQIKSVDESVGRVMDKLQELGVADRTVVVFTSDQGSMGTTKGLAVSSALPYRFGKSFNYEGGLRVPLLIKWPGCAAAGSVNETVTVNTDFYPTMLEGLGLDSMPEQHLDGQSILPAIKGALMPLDRTLYWAYPNKHGLGHKPSVAARQGPYKLIYWMADGHAELYNVEKDPAECINLTSSHPEVAARLMTALEEWEPMQKQMKRK</sequence>
<evidence type="ECO:0000256" key="2">
    <source>
        <dbReference type="ARBA" id="ARBA00008779"/>
    </source>
</evidence>
<evidence type="ECO:0000259" key="8">
    <source>
        <dbReference type="Pfam" id="PF00884"/>
    </source>
</evidence>
<dbReference type="GO" id="GO:0046872">
    <property type="term" value="F:metal ion binding"/>
    <property type="evidence" value="ECO:0007669"/>
    <property type="project" value="UniProtKB-KW"/>
</dbReference>
<dbReference type="InterPro" id="IPR017850">
    <property type="entry name" value="Alkaline_phosphatase_core_sf"/>
</dbReference>
<reference evidence="9 10" key="1">
    <citation type="submission" date="2019-04" db="EMBL/GenBank/DDBJ databases">
        <authorList>
            <person name="Van Vliet M D."/>
        </authorList>
    </citation>
    <scope>NUCLEOTIDE SEQUENCE [LARGE SCALE GENOMIC DNA]</scope>
    <source>
        <strain evidence="9 10">F21</strain>
    </source>
</reference>
<protein>
    <submittedName>
        <fullName evidence="9">Choline-sulfatase</fullName>
    </submittedName>
</protein>
<accession>A0A6C2UFP3</accession>
<dbReference type="AlphaFoldDB" id="A0A6C2UFP3"/>
<evidence type="ECO:0000313" key="9">
    <source>
        <dbReference type="EMBL" id="VGO18026.1"/>
    </source>
</evidence>
<evidence type="ECO:0000256" key="5">
    <source>
        <dbReference type="ARBA" id="ARBA00022801"/>
    </source>
</evidence>